<feature type="active site" evidence="8">
    <location>
        <position position="179"/>
    </location>
</feature>
<dbReference type="InterPro" id="IPR000743">
    <property type="entry name" value="Glyco_hydro_28"/>
</dbReference>
<comment type="similarity">
    <text evidence="2 9">Belongs to the glycosyl hydrolase 28 family.</text>
</comment>
<evidence type="ECO:0000256" key="5">
    <source>
        <dbReference type="ARBA" id="ARBA00022801"/>
    </source>
</evidence>
<dbReference type="Gene3D" id="2.160.20.10">
    <property type="entry name" value="Single-stranded right-handed beta-helix, Pectin lyase-like"/>
    <property type="match status" value="7"/>
</dbReference>
<evidence type="ECO:0000256" key="7">
    <source>
        <dbReference type="ARBA" id="ARBA00023316"/>
    </source>
</evidence>
<dbReference type="InterPro" id="IPR006626">
    <property type="entry name" value="PbH1"/>
</dbReference>
<feature type="active site" evidence="8">
    <location>
        <position position="465"/>
    </location>
</feature>
<dbReference type="PROSITE" id="PS00502">
    <property type="entry name" value="POLYGALACTURONASE"/>
    <property type="match status" value="2"/>
</dbReference>
<dbReference type="GO" id="GO:0005975">
    <property type="term" value="P:carbohydrate metabolic process"/>
    <property type="evidence" value="ECO:0007669"/>
    <property type="project" value="InterPro"/>
</dbReference>
<evidence type="ECO:0000256" key="2">
    <source>
        <dbReference type="ARBA" id="ARBA00008834"/>
    </source>
</evidence>
<dbReference type="InterPro" id="IPR011050">
    <property type="entry name" value="Pectin_lyase_fold/virulence"/>
</dbReference>
<keyword evidence="4" id="KW-0964">Secreted</keyword>
<keyword evidence="11" id="KW-1185">Reference proteome</keyword>
<evidence type="ECO:0000256" key="1">
    <source>
        <dbReference type="ARBA" id="ARBA00004191"/>
    </source>
</evidence>
<evidence type="ECO:0000256" key="9">
    <source>
        <dbReference type="RuleBase" id="RU361169"/>
    </source>
</evidence>
<dbReference type="Proteomes" id="UP001187471">
    <property type="component" value="Unassembled WGS sequence"/>
</dbReference>
<comment type="caution">
    <text evidence="10">The sequence shown here is derived from an EMBL/GenBank/DDBJ whole genome shotgun (WGS) entry which is preliminary data.</text>
</comment>
<evidence type="ECO:0000313" key="10">
    <source>
        <dbReference type="EMBL" id="KAK2974390.1"/>
    </source>
</evidence>
<keyword evidence="5 9" id="KW-0378">Hydrolase</keyword>
<dbReference type="GO" id="GO:0004650">
    <property type="term" value="F:polygalacturonase activity"/>
    <property type="evidence" value="ECO:0007669"/>
    <property type="project" value="InterPro"/>
</dbReference>
<evidence type="ECO:0000256" key="4">
    <source>
        <dbReference type="ARBA" id="ARBA00022525"/>
    </source>
</evidence>
<dbReference type="SUPFAM" id="SSF51126">
    <property type="entry name" value="Pectin lyase-like"/>
    <property type="match status" value="4"/>
</dbReference>
<name>A0AA88R2X1_9ASTE</name>
<comment type="subcellular location">
    <subcellularLocation>
        <location evidence="1">Secreted</location>
        <location evidence="1">Cell wall</location>
    </subcellularLocation>
</comment>
<keyword evidence="6 9" id="KW-0326">Glycosidase</keyword>
<sequence>MVIPRKRFLVYPMAFAGPCRPKNIGILISGTILAPDSPQAWKGRNQGRWLIFQGVNGLNISGSGMIDGRAKNWWDILCANHPQLKMVSFLKCNGTQMSNISLANSPQTHIHVMGCNGVSFNSLTINTPGSSPNTDGIHIQSSHGVTVKGTNIGCGDDCISIGDHTSNIYISDTSCGPGHGVSIGSLGKSGNEVQVENITVTRVQFKNTSNGVRIKTWQTGKGHVRGVKYQNLNFTAVENPLIIDQHYCNVRNKCKPTDLCTIFLVICCVSTLACSTTVYSHGSDSSGDIFDVMKYGAAGDGETDDSQEFLKAWEAVCGATASSPILTIPAKRTFLLSPVSFRGPCKSPSINVQISGDIVAPSKSDWTDKDQTKWIHFIDVKGLEVSGNGSIDGQGSSWWKSCENSVTGLNMVAPETSPNTDGIDICNSKYVTIQDSQIATGDDCIAITGGSSYINITRVTCGPGHGISVGSLGKDGETSEVEEVHVRNCTFKGTQNGARIKTWQGGSGYARKISFVDIILIAAKNPILIDQFYCDHKHCQNKDHSTIFLVLCMVVVVSSALGATKDLVSSASFSVISYGAIGDGTTDDSQAFMKAWKAACEAQSLASTVLIPAKNFLLKPMTFSGPCTSSRVYVQALTFNRCNGLRLNGLTHINSPRSHITITHCNGAVISNLRIIAPETSPNTDGIDISGSTSLQVRNSYIGTGDDCIAISGGSSNINISRVTCGPGHGISIGALGHGGYDTVEDIHVKNCTFKETLNGVRLKTWQDHFTFFLVLCMVFRLAMSVTNNDLVSSSSFIVTNFGAVGDGISDDSQAFLKAWKAACEAQSNASSLVIPRNRIFLLKPATFSGPCTPSRIYFLLSGNLVAPNRKSAWVGFHINSWLTFANVNGLTINGRGQGETCKGPTVSDDCVAISGGSSNVTITGVTCGPGHGISIGALGHGGYDTVEDILVRNCTLNGTTNGVRIKSWQGGEGYARKISFEKIKFVAVNNPIIIDQYYCPNRVNCQNKTSAIKLSDISYRGILGTSTTDEVINLSCSESVGCTNIVLDHVYITSTIPGKKAYSNCINAYGRCNHTIPTVKCLL</sequence>
<evidence type="ECO:0000256" key="3">
    <source>
        <dbReference type="ARBA" id="ARBA00022512"/>
    </source>
</evidence>
<gene>
    <name evidence="10" type="ORF">RJ640_021246</name>
</gene>
<accession>A0AA88R2X1</accession>
<dbReference type="SMART" id="SM00710">
    <property type="entry name" value="PbH1"/>
    <property type="match status" value="14"/>
</dbReference>
<evidence type="ECO:0000256" key="6">
    <source>
        <dbReference type="ARBA" id="ARBA00023295"/>
    </source>
</evidence>
<organism evidence="10 11">
    <name type="scientific">Escallonia rubra</name>
    <dbReference type="NCBI Taxonomy" id="112253"/>
    <lineage>
        <taxon>Eukaryota</taxon>
        <taxon>Viridiplantae</taxon>
        <taxon>Streptophyta</taxon>
        <taxon>Embryophyta</taxon>
        <taxon>Tracheophyta</taxon>
        <taxon>Spermatophyta</taxon>
        <taxon>Magnoliopsida</taxon>
        <taxon>eudicotyledons</taxon>
        <taxon>Gunneridae</taxon>
        <taxon>Pentapetalae</taxon>
        <taxon>asterids</taxon>
        <taxon>campanulids</taxon>
        <taxon>Escalloniales</taxon>
        <taxon>Escalloniaceae</taxon>
        <taxon>Escallonia</taxon>
    </lineage>
</organism>
<dbReference type="Pfam" id="PF00295">
    <property type="entry name" value="Glyco_hydro_28"/>
    <property type="match status" value="5"/>
</dbReference>
<dbReference type="InterPro" id="IPR012334">
    <property type="entry name" value="Pectin_lyas_fold"/>
</dbReference>
<keyword evidence="3" id="KW-0134">Cell wall</keyword>
<dbReference type="AlphaFoldDB" id="A0AA88R2X1"/>
<evidence type="ECO:0000313" key="11">
    <source>
        <dbReference type="Proteomes" id="UP001187471"/>
    </source>
</evidence>
<evidence type="ECO:0000256" key="8">
    <source>
        <dbReference type="PROSITE-ProRule" id="PRU10052"/>
    </source>
</evidence>
<reference evidence="10" key="1">
    <citation type="submission" date="2022-12" db="EMBL/GenBank/DDBJ databases">
        <title>Draft genome assemblies for two species of Escallonia (Escalloniales).</title>
        <authorList>
            <person name="Chanderbali A."/>
            <person name="Dervinis C."/>
            <person name="Anghel I."/>
            <person name="Soltis D."/>
            <person name="Soltis P."/>
            <person name="Zapata F."/>
        </authorList>
    </citation>
    <scope>NUCLEOTIDE SEQUENCE</scope>
    <source>
        <strain evidence="10">UCBG92.1500</strain>
        <tissue evidence="10">Leaf</tissue>
    </source>
</reference>
<dbReference type="PANTHER" id="PTHR31375">
    <property type="match status" value="1"/>
</dbReference>
<dbReference type="EMBL" id="JAVXUO010002322">
    <property type="protein sequence ID" value="KAK2974390.1"/>
    <property type="molecule type" value="Genomic_DNA"/>
</dbReference>
<keyword evidence="7" id="KW-0961">Cell wall biogenesis/degradation</keyword>
<evidence type="ECO:0008006" key="12">
    <source>
        <dbReference type="Google" id="ProtNLM"/>
    </source>
</evidence>
<dbReference type="GO" id="GO:0071555">
    <property type="term" value="P:cell wall organization"/>
    <property type="evidence" value="ECO:0007669"/>
    <property type="project" value="UniProtKB-KW"/>
</dbReference>
<protein>
    <recommendedName>
        <fullName evidence="12">Polygalacturonase</fullName>
    </recommendedName>
</protein>
<proteinExistence type="inferred from homology"/>